<dbReference type="EMBL" id="CP046072">
    <property type="protein sequence ID" value="QSZ41358.1"/>
    <property type="molecule type" value="Genomic_DNA"/>
</dbReference>
<reference evidence="1" key="1">
    <citation type="submission" date="2019-11" db="EMBL/GenBank/DDBJ databases">
        <authorList>
            <person name="Kojima H."/>
        </authorList>
    </citation>
    <scope>NUCLEOTIDE SEQUENCE</scope>
    <source>
        <strain evidence="1">H1576</strain>
    </source>
</reference>
<dbReference type="AlphaFoldDB" id="A0A975AZI1"/>
<dbReference type="KEGG" id="saqt:GJV85_04300"/>
<dbReference type="Proteomes" id="UP000671852">
    <property type="component" value="Chromosome"/>
</dbReference>
<evidence type="ECO:0000313" key="1">
    <source>
        <dbReference type="EMBL" id="QSZ41358.1"/>
    </source>
</evidence>
<dbReference type="InterPro" id="IPR038713">
    <property type="entry name" value="Terminase_Gp1_N_sf"/>
</dbReference>
<dbReference type="Gene3D" id="1.10.10.1400">
    <property type="entry name" value="Terminase, small subunit, N-terminal DNA-binding domain, HTH motif"/>
    <property type="match status" value="1"/>
</dbReference>
<dbReference type="Pfam" id="PF03592">
    <property type="entry name" value="Terminase_2"/>
    <property type="match status" value="1"/>
</dbReference>
<proteinExistence type="predicted"/>
<dbReference type="GO" id="GO:0051276">
    <property type="term" value="P:chromosome organization"/>
    <property type="evidence" value="ECO:0007669"/>
    <property type="project" value="InterPro"/>
</dbReference>
<reference evidence="1" key="2">
    <citation type="submission" date="2021-04" db="EMBL/GenBank/DDBJ databases">
        <title>Isolation and characterization of a novel species of the genus Sulfurimonas.</title>
        <authorList>
            <person name="Fukui M."/>
        </authorList>
    </citation>
    <scope>NUCLEOTIDE SEQUENCE</scope>
    <source>
        <strain evidence="1">H1576</strain>
    </source>
</reference>
<evidence type="ECO:0000313" key="2">
    <source>
        <dbReference type="Proteomes" id="UP000671852"/>
    </source>
</evidence>
<accession>A0A975AZI1</accession>
<dbReference type="InterPro" id="IPR005335">
    <property type="entry name" value="Terminase_ssu"/>
</dbReference>
<organism evidence="1 2">
    <name type="scientific">Sulfurimonas aquatica</name>
    <dbReference type="NCBI Taxonomy" id="2672570"/>
    <lineage>
        <taxon>Bacteria</taxon>
        <taxon>Pseudomonadati</taxon>
        <taxon>Campylobacterota</taxon>
        <taxon>Epsilonproteobacteria</taxon>
        <taxon>Campylobacterales</taxon>
        <taxon>Sulfurimonadaceae</taxon>
        <taxon>Sulfurimonas</taxon>
    </lineage>
</organism>
<keyword evidence="2" id="KW-1185">Reference proteome</keyword>
<protein>
    <recommendedName>
        <fullName evidence="3">Terminase small subunit</fullName>
    </recommendedName>
</protein>
<dbReference type="RefSeq" id="WP_207562636.1">
    <property type="nucleotide sequence ID" value="NZ_CP046072.1"/>
</dbReference>
<sequence length="124" mass="14036">MSKQVTEKQQKFCEEFMLTRNLTKSALGAGYSNTFALKKSYQLMNDQKILKRIEELEKEYFTNHFKTLGIKAVEELMVIINSGTSSEKLRAIEIALKLNGFTQGISIEANTNDISIKVKLPDGI</sequence>
<gene>
    <name evidence="1" type="ORF">GJV85_04300</name>
</gene>
<name>A0A975AZI1_9BACT</name>
<evidence type="ECO:0008006" key="3">
    <source>
        <dbReference type="Google" id="ProtNLM"/>
    </source>
</evidence>